<dbReference type="Proteomes" id="UP000696280">
    <property type="component" value="Unassembled WGS sequence"/>
</dbReference>
<protein>
    <submittedName>
        <fullName evidence="2">Uncharacterized protein</fullName>
    </submittedName>
</protein>
<dbReference type="EMBL" id="CAJVRL010000093">
    <property type="protein sequence ID" value="CAG8959911.1"/>
    <property type="molecule type" value="Genomic_DNA"/>
</dbReference>
<feature type="chain" id="PRO_5040330257" evidence="1">
    <location>
        <begin position="17"/>
        <end position="164"/>
    </location>
</feature>
<evidence type="ECO:0000256" key="1">
    <source>
        <dbReference type="SAM" id="SignalP"/>
    </source>
</evidence>
<name>A0A9N9L7F1_9HELO</name>
<accession>A0A9N9L7F1</accession>
<gene>
    <name evidence="2" type="ORF">HYFRA_00013183</name>
</gene>
<proteinExistence type="predicted"/>
<feature type="signal peptide" evidence="1">
    <location>
        <begin position="1"/>
        <end position="16"/>
    </location>
</feature>
<comment type="caution">
    <text evidence="2">The sequence shown here is derived from an EMBL/GenBank/DDBJ whole genome shotgun (WGS) entry which is preliminary data.</text>
</comment>
<keyword evidence="3" id="KW-1185">Reference proteome</keyword>
<reference evidence="2" key="1">
    <citation type="submission" date="2021-07" db="EMBL/GenBank/DDBJ databases">
        <authorList>
            <person name="Durling M."/>
        </authorList>
    </citation>
    <scope>NUCLEOTIDE SEQUENCE</scope>
</reference>
<dbReference type="AlphaFoldDB" id="A0A9N9L7F1"/>
<sequence length="164" mass="17850">MFFNFLLVGTLLSASAAVATPATGLPEDGIYRWKVSLWNAGCVFNTDGGCKYDFTIEGDLFKLSNVDIPPFVALCNSTGPKWAPEVDGPWAPCSVTENGGRKTVAAKLLAAPPDDRANLLFQVEYRFLDDRNFEWDFTGGPTPGPIDSDVANRTFNIDNIHKGT</sequence>
<keyword evidence="1" id="KW-0732">Signal</keyword>
<evidence type="ECO:0000313" key="3">
    <source>
        <dbReference type="Proteomes" id="UP000696280"/>
    </source>
</evidence>
<organism evidence="2 3">
    <name type="scientific">Hymenoscyphus fraxineus</name>
    <dbReference type="NCBI Taxonomy" id="746836"/>
    <lineage>
        <taxon>Eukaryota</taxon>
        <taxon>Fungi</taxon>
        <taxon>Dikarya</taxon>
        <taxon>Ascomycota</taxon>
        <taxon>Pezizomycotina</taxon>
        <taxon>Leotiomycetes</taxon>
        <taxon>Helotiales</taxon>
        <taxon>Helotiaceae</taxon>
        <taxon>Hymenoscyphus</taxon>
    </lineage>
</organism>
<evidence type="ECO:0000313" key="2">
    <source>
        <dbReference type="EMBL" id="CAG8959911.1"/>
    </source>
</evidence>